<dbReference type="PANTHER" id="PTHR22953">
    <property type="entry name" value="ACID PHOSPHATASE RELATED"/>
    <property type="match status" value="1"/>
</dbReference>
<dbReference type="CDD" id="cd00063">
    <property type="entry name" value="FN3"/>
    <property type="match status" value="1"/>
</dbReference>
<sequence length="593" mass="61944">MQTGKIPAFAGSLILTALLSACGGGGGGADSAGSTSGGSGNGNNAGGNATLPGVPQSLVATPGNAQATLNFSAPASDGGSPVLRYAVSCSGGGTSVQNTANTPPVVVTGLSNGTAYQCTVSAVNAVGSGPAASVSVTPQAAVSGTAFQGSLLLGAPSSDGLIISVLSASQNGSVAISYGRNAGIYEGQTVFSTLQAGTPARIRLSGLQADQAYYYRLQYQAAGSTQTVAGNEYSFRTARSSGQTFSFTIQADSHLDENSDLNQYQRTLMNVLADKPDFHIDLGDTFMTEKHTAPFTAVVQSAPDQATVRARYAYERGNFGLISHSVPLFLANGNHEGEAGWLNNGTAASLPVWATLARQEFFANPAPDSWFSGDPVAEAFVGLRQSWYAWQWGDAQFIVLDPYWNSMTQASRDGWNLTLGDRQYQWLTAVLAASKAKFKFIFLHNLVGGLDGQMRGGIEAAPFYEWGGKNADGTDGFAARRPGWAMPVHALLVKNKVTAVFHGHDHLYAKQILDGIVYQEVPQPSAVNTGSGASLASTYHYNSGTILSSAGHIRVTVTPTGVKAEYVRAWLPAAENASRKNAQIDDSWTVAAP</sequence>
<name>A0ABQ2XVB4_9BURK</name>
<evidence type="ECO:0000256" key="2">
    <source>
        <dbReference type="SAM" id="MobiDB-lite"/>
    </source>
</evidence>
<dbReference type="EMBL" id="BMYU01000002">
    <property type="protein sequence ID" value="GGX34687.1"/>
    <property type="molecule type" value="Genomic_DNA"/>
</dbReference>
<reference evidence="6" key="1">
    <citation type="journal article" date="2019" name="Int. J. Syst. Evol. Microbiol.">
        <title>The Global Catalogue of Microorganisms (GCM) 10K type strain sequencing project: providing services to taxonomists for standard genome sequencing and annotation.</title>
        <authorList>
            <consortium name="The Broad Institute Genomics Platform"/>
            <consortium name="The Broad Institute Genome Sequencing Center for Infectious Disease"/>
            <person name="Wu L."/>
            <person name="Ma J."/>
        </authorList>
    </citation>
    <scope>NUCLEOTIDE SEQUENCE [LARGE SCALE GENOMIC DNA]</scope>
    <source>
        <strain evidence="6">KCTC 23917</strain>
    </source>
</reference>
<evidence type="ECO:0000256" key="3">
    <source>
        <dbReference type="SAM" id="SignalP"/>
    </source>
</evidence>
<organism evidence="5 6">
    <name type="scientific">Undibacterium squillarum</name>
    <dbReference type="NCBI Taxonomy" id="1131567"/>
    <lineage>
        <taxon>Bacteria</taxon>
        <taxon>Pseudomonadati</taxon>
        <taxon>Pseudomonadota</taxon>
        <taxon>Betaproteobacteria</taxon>
        <taxon>Burkholderiales</taxon>
        <taxon>Oxalobacteraceae</taxon>
        <taxon>Undibacterium</taxon>
    </lineage>
</organism>
<dbReference type="SUPFAM" id="SSF49265">
    <property type="entry name" value="Fibronectin type III"/>
    <property type="match status" value="1"/>
</dbReference>
<keyword evidence="1 3" id="KW-0732">Signal</keyword>
<dbReference type="PROSITE" id="PS51257">
    <property type="entry name" value="PROKAR_LIPOPROTEIN"/>
    <property type="match status" value="1"/>
</dbReference>
<dbReference type="InterPro" id="IPR029052">
    <property type="entry name" value="Metallo-depent_PP-like"/>
</dbReference>
<dbReference type="InterPro" id="IPR004843">
    <property type="entry name" value="Calcineurin-like_PHP"/>
</dbReference>
<dbReference type="RefSeq" id="WP_189355944.1">
    <property type="nucleotide sequence ID" value="NZ_BMYU01000002.1"/>
</dbReference>
<evidence type="ECO:0000256" key="1">
    <source>
        <dbReference type="ARBA" id="ARBA00022729"/>
    </source>
</evidence>
<dbReference type="PANTHER" id="PTHR22953:SF153">
    <property type="entry name" value="PURPLE ACID PHOSPHATASE"/>
    <property type="match status" value="1"/>
</dbReference>
<dbReference type="SUPFAM" id="SSF56300">
    <property type="entry name" value="Metallo-dependent phosphatases"/>
    <property type="match status" value="1"/>
</dbReference>
<protein>
    <recommendedName>
        <fullName evidence="4">Fibronectin type-III domain-containing protein</fullName>
    </recommendedName>
</protein>
<keyword evidence="6" id="KW-1185">Reference proteome</keyword>
<dbReference type="Gene3D" id="2.60.40.10">
    <property type="entry name" value="Immunoglobulins"/>
    <property type="match status" value="1"/>
</dbReference>
<dbReference type="InterPro" id="IPR003961">
    <property type="entry name" value="FN3_dom"/>
</dbReference>
<feature type="compositionally biased region" description="Gly residues" evidence="2">
    <location>
        <begin position="29"/>
        <end position="45"/>
    </location>
</feature>
<dbReference type="SMART" id="SM00060">
    <property type="entry name" value="FN3"/>
    <property type="match status" value="2"/>
</dbReference>
<evidence type="ECO:0000313" key="6">
    <source>
        <dbReference type="Proteomes" id="UP000653343"/>
    </source>
</evidence>
<dbReference type="Gene3D" id="3.60.21.10">
    <property type="match status" value="1"/>
</dbReference>
<dbReference type="InterPro" id="IPR036116">
    <property type="entry name" value="FN3_sf"/>
</dbReference>
<proteinExistence type="predicted"/>
<feature type="chain" id="PRO_5046772352" description="Fibronectin type-III domain-containing protein" evidence="3">
    <location>
        <begin position="24"/>
        <end position="593"/>
    </location>
</feature>
<dbReference type="Pfam" id="PF00149">
    <property type="entry name" value="Metallophos"/>
    <property type="match status" value="1"/>
</dbReference>
<dbReference type="Proteomes" id="UP000653343">
    <property type="component" value="Unassembled WGS sequence"/>
</dbReference>
<evidence type="ECO:0000313" key="5">
    <source>
        <dbReference type="EMBL" id="GGX34687.1"/>
    </source>
</evidence>
<comment type="caution">
    <text evidence="5">The sequence shown here is derived from an EMBL/GenBank/DDBJ whole genome shotgun (WGS) entry which is preliminary data.</text>
</comment>
<dbReference type="InterPro" id="IPR039331">
    <property type="entry name" value="PAPs-like"/>
</dbReference>
<feature type="domain" description="Fibronectin type-III" evidence="4">
    <location>
        <begin position="51"/>
        <end position="143"/>
    </location>
</feature>
<dbReference type="InterPro" id="IPR013783">
    <property type="entry name" value="Ig-like_fold"/>
</dbReference>
<evidence type="ECO:0000259" key="4">
    <source>
        <dbReference type="PROSITE" id="PS50853"/>
    </source>
</evidence>
<dbReference type="Pfam" id="PF00041">
    <property type="entry name" value="fn3"/>
    <property type="match status" value="1"/>
</dbReference>
<gene>
    <name evidence="5" type="ORF">GCM10010946_09900</name>
</gene>
<dbReference type="PROSITE" id="PS50853">
    <property type="entry name" value="FN3"/>
    <property type="match status" value="1"/>
</dbReference>
<feature type="region of interest" description="Disordered" evidence="2">
    <location>
        <begin position="29"/>
        <end position="57"/>
    </location>
</feature>
<accession>A0ABQ2XVB4</accession>
<feature type="signal peptide" evidence="3">
    <location>
        <begin position="1"/>
        <end position="23"/>
    </location>
</feature>